<proteinExistence type="predicted"/>
<sequence>MSIILPHGVLFRGAAEEKIRKKLIEKNLLDAVIGLPAKAFMNTDIPTVLLVLRKNRLNKNILFIDATRNLKRKRLGMF</sequence>
<gene>
    <name evidence="1" type="ORF">EfsSVR2332_11660</name>
</gene>
<dbReference type="Proteomes" id="UP001317613">
    <property type="component" value="Chromosome"/>
</dbReference>
<evidence type="ECO:0000313" key="1">
    <source>
        <dbReference type="EMBL" id="BDQ61088.1"/>
    </source>
</evidence>
<name>A0AC59HN85_ENTFL</name>
<dbReference type="EMBL" id="AP026729">
    <property type="protein sequence ID" value="BDQ61088.1"/>
    <property type="molecule type" value="Genomic_DNA"/>
</dbReference>
<organism evidence="1 2">
    <name type="scientific">Enterococcus faecalis</name>
    <name type="common">Streptococcus faecalis</name>
    <dbReference type="NCBI Taxonomy" id="1351"/>
    <lineage>
        <taxon>Bacteria</taxon>
        <taxon>Bacillati</taxon>
        <taxon>Bacillota</taxon>
        <taxon>Bacilli</taxon>
        <taxon>Lactobacillales</taxon>
        <taxon>Enterococcaceae</taxon>
        <taxon>Enterococcus</taxon>
    </lineage>
</organism>
<reference evidence="1" key="1">
    <citation type="submission" date="2022-08" db="EMBL/GenBank/DDBJ databases">
        <title>Molecular epidemiological analysis of five strains of VanD-type vancomycin-resistant Enterococcus faecalis.</title>
        <authorList>
            <person name="Mimura K."/>
            <person name="Hashimoto Y."/>
            <person name="Tomita H."/>
        </authorList>
    </citation>
    <scope>NUCLEOTIDE SEQUENCE</scope>
    <source>
        <strain evidence="1">SVR2332</strain>
    </source>
</reference>
<accession>A0AC59HN85</accession>
<evidence type="ECO:0000313" key="2">
    <source>
        <dbReference type="Proteomes" id="UP001317613"/>
    </source>
</evidence>
<protein>
    <submittedName>
        <fullName evidence="1">Uncharacterized protein</fullName>
    </submittedName>
</protein>